<dbReference type="InterPro" id="IPR029063">
    <property type="entry name" value="SAM-dependent_MTases_sf"/>
</dbReference>
<dbReference type="SUPFAM" id="SSF53335">
    <property type="entry name" value="S-adenosyl-L-methionine-dependent methyltransferases"/>
    <property type="match status" value="1"/>
</dbReference>
<gene>
    <name evidence="3" type="ORF">N0V93_008379</name>
</gene>
<dbReference type="AlphaFoldDB" id="A0A9W8YMU0"/>
<dbReference type="EMBL" id="JAPEVB010000005">
    <property type="protein sequence ID" value="KAJ4387778.1"/>
    <property type="molecule type" value="Genomic_DNA"/>
</dbReference>
<organism evidence="3 4">
    <name type="scientific">Gnomoniopsis smithogilvyi</name>
    <dbReference type="NCBI Taxonomy" id="1191159"/>
    <lineage>
        <taxon>Eukaryota</taxon>
        <taxon>Fungi</taxon>
        <taxon>Dikarya</taxon>
        <taxon>Ascomycota</taxon>
        <taxon>Pezizomycotina</taxon>
        <taxon>Sordariomycetes</taxon>
        <taxon>Sordariomycetidae</taxon>
        <taxon>Diaporthales</taxon>
        <taxon>Gnomoniaceae</taxon>
        <taxon>Gnomoniopsis</taxon>
    </lineage>
</organism>
<dbReference type="Proteomes" id="UP001140453">
    <property type="component" value="Unassembled WGS sequence"/>
</dbReference>
<sequence length="368" mass="41640">MSFSSRDTMSTLSSLGRPSRPNNTERKIGREYLDAATSSVPYPLPIDLTETHRQIIFAQLMEIIYATPILSSELINKPPLRVLELGCDTAWWSATCHQYFEARGHHIEFVGMDIKAPIGIEGPYRQLGMDFEYVQHDLNQAPWPFEDGSFDLIMARNIALALDPRKYSSVVLEYGRLLKPNGTLEIWEHDFTVRSMRPKIQEHAGDLEPLGLYPVLDNAEFGPATDPYITQLNTWITASFAELLLPTLPCSYIQSMFSGHLVEGSDAFDIVDVKRVAIPLSLDAVVWETKEKVPRTLNGDQMVIRRTALENFIEMIEALEPFVRSASGKGQSAWDAWLSKAKWHWLKNDGFAFGECLELGVWSVKKNC</sequence>
<dbReference type="OrthoDB" id="2013972at2759"/>
<evidence type="ECO:0000313" key="4">
    <source>
        <dbReference type="Proteomes" id="UP001140453"/>
    </source>
</evidence>
<feature type="compositionally biased region" description="Polar residues" evidence="1">
    <location>
        <begin position="1"/>
        <end position="22"/>
    </location>
</feature>
<dbReference type="InterPro" id="IPR041698">
    <property type="entry name" value="Methyltransf_25"/>
</dbReference>
<feature type="domain" description="Methyltransferase" evidence="2">
    <location>
        <begin position="82"/>
        <end position="182"/>
    </location>
</feature>
<dbReference type="Gene3D" id="3.40.50.150">
    <property type="entry name" value="Vaccinia Virus protein VP39"/>
    <property type="match status" value="1"/>
</dbReference>
<evidence type="ECO:0000256" key="1">
    <source>
        <dbReference type="SAM" id="MobiDB-lite"/>
    </source>
</evidence>
<evidence type="ECO:0000313" key="3">
    <source>
        <dbReference type="EMBL" id="KAJ4387778.1"/>
    </source>
</evidence>
<proteinExistence type="predicted"/>
<name>A0A9W8YMU0_9PEZI</name>
<comment type="caution">
    <text evidence="3">The sequence shown here is derived from an EMBL/GenBank/DDBJ whole genome shotgun (WGS) entry which is preliminary data.</text>
</comment>
<dbReference type="CDD" id="cd02440">
    <property type="entry name" value="AdoMet_MTases"/>
    <property type="match status" value="1"/>
</dbReference>
<keyword evidence="4" id="KW-1185">Reference proteome</keyword>
<feature type="region of interest" description="Disordered" evidence="1">
    <location>
        <begin position="1"/>
        <end position="26"/>
    </location>
</feature>
<reference evidence="3" key="1">
    <citation type="submission" date="2022-10" db="EMBL/GenBank/DDBJ databases">
        <title>Tapping the CABI collections for fungal endophytes: first genome assemblies for Collariella, Neodidymelliopsis, Ascochyta clinopodiicola, Didymella pomorum, Didymosphaeria variabile, Neocosmospora piperis and Neocucurbitaria cava.</title>
        <authorList>
            <person name="Hill R."/>
        </authorList>
    </citation>
    <scope>NUCLEOTIDE SEQUENCE</scope>
    <source>
        <strain evidence="3">IMI 355082</strain>
    </source>
</reference>
<accession>A0A9W8YMU0</accession>
<dbReference type="Pfam" id="PF13649">
    <property type="entry name" value="Methyltransf_25"/>
    <property type="match status" value="1"/>
</dbReference>
<protein>
    <recommendedName>
        <fullName evidence="2">Methyltransferase domain-containing protein</fullName>
    </recommendedName>
</protein>
<evidence type="ECO:0000259" key="2">
    <source>
        <dbReference type="Pfam" id="PF13649"/>
    </source>
</evidence>